<feature type="region of interest" description="Disordered" evidence="1">
    <location>
        <begin position="35"/>
        <end position="74"/>
    </location>
</feature>
<name>A0ABX8H3H1_9BACT</name>
<evidence type="ECO:0000256" key="1">
    <source>
        <dbReference type="SAM" id="MobiDB-lite"/>
    </source>
</evidence>
<evidence type="ECO:0000313" key="2">
    <source>
        <dbReference type="EMBL" id="QWG09966.1"/>
    </source>
</evidence>
<organism evidence="2 3">
    <name type="scientific">Flammeovirga kamogawensis</name>
    <dbReference type="NCBI Taxonomy" id="373891"/>
    <lineage>
        <taxon>Bacteria</taxon>
        <taxon>Pseudomonadati</taxon>
        <taxon>Bacteroidota</taxon>
        <taxon>Cytophagia</taxon>
        <taxon>Cytophagales</taxon>
        <taxon>Flammeovirgaceae</taxon>
        <taxon>Flammeovirga</taxon>
    </lineage>
</organism>
<keyword evidence="3" id="KW-1185">Reference proteome</keyword>
<reference evidence="2 3" key="1">
    <citation type="submission" date="2021-05" db="EMBL/GenBank/DDBJ databases">
        <title>Comparative genomic studies on the polysaccharide-degrading batcterial strains of the Flammeovirga genus.</title>
        <authorList>
            <person name="Zewei F."/>
            <person name="Zheng Z."/>
            <person name="Yu L."/>
            <person name="Ruyue G."/>
            <person name="Yanhong M."/>
            <person name="Yuanyuan C."/>
            <person name="Jingyan G."/>
            <person name="Wenjun H."/>
        </authorList>
    </citation>
    <scope>NUCLEOTIDE SEQUENCE [LARGE SCALE GENOMIC DNA]</scope>
    <source>
        <strain evidence="2 3">YS10</strain>
    </source>
</reference>
<dbReference type="Proteomes" id="UP000682802">
    <property type="component" value="Chromosome 2"/>
</dbReference>
<gene>
    <name evidence="2" type="ORF">KM029_19995</name>
</gene>
<sequence>MIRYHILLTISIISLLFNLNYTKFSESIGDLDYKEKTVPQEKKKDTDKKEDKTVTNPKNKTDKKSEAKKDKKESTVKYPTLLEVIRGQNNENINTK</sequence>
<protein>
    <submittedName>
        <fullName evidence="2">Uncharacterized protein</fullName>
    </submittedName>
</protein>
<dbReference type="RefSeq" id="WP_215586370.1">
    <property type="nucleotide sequence ID" value="NZ_CP076129.1"/>
</dbReference>
<proteinExistence type="predicted"/>
<accession>A0ABX8H3H1</accession>
<dbReference type="EMBL" id="CP076129">
    <property type="protein sequence ID" value="QWG09966.1"/>
    <property type="molecule type" value="Genomic_DNA"/>
</dbReference>
<evidence type="ECO:0000313" key="3">
    <source>
        <dbReference type="Proteomes" id="UP000682802"/>
    </source>
</evidence>